<accession>A0A4Y2NCT3</accession>
<dbReference type="AlphaFoldDB" id="A0A4Y2NCT3"/>
<reference evidence="1 2" key="1">
    <citation type="journal article" date="2019" name="Sci. Rep.">
        <title>Orb-weaving spider Araneus ventricosus genome elucidates the spidroin gene catalogue.</title>
        <authorList>
            <person name="Kono N."/>
            <person name="Nakamura H."/>
            <person name="Ohtoshi R."/>
            <person name="Moran D.A.P."/>
            <person name="Shinohara A."/>
            <person name="Yoshida Y."/>
            <person name="Fujiwara M."/>
            <person name="Mori M."/>
            <person name="Tomita M."/>
            <person name="Arakawa K."/>
        </authorList>
    </citation>
    <scope>NUCLEOTIDE SEQUENCE [LARGE SCALE GENOMIC DNA]</scope>
</reference>
<gene>
    <name evidence="1" type="ORF">AVEN_156110_1</name>
</gene>
<organism evidence="1 2">
    <name type="scientific">Araneus ventricosus</name>
    <name type="common">Orbweaver spider</name>
    <name type="synonym">Epeira ventricosa</name>
    <dbReference type="NCBI Taxonomy" id="182803"/>
    <lineage>
        <taxon>Eukaryota</taxon>
        <taxon>Metazoa</taxon>
        <taxon>Ecdysozoa</taxon>
        <taxon>Arthropoda</taxon>
        <taxon>Chelicerata</taxon>
        <taxon>Arachnida</taxon>
        <taxon>Araneae</taxon>
        <taxon>Araneomorphae</taxon>
        <taxon>Entelegynae</taxon>
        <taxon>Araneoidea</taxon>
        <taxon>Araneidae</taxon>
        <taxon>Araneus</taxon>
    </lineage>
</organism>
<protein>
    <submittedName>
        <fullName evidence="1">Uncharacterized protein</fullName>
    </submittedName>
</protein>
<sequence>MMICKDKIIDEKAEHDHLKQLIIPIIRKRSIWLFCQALNIRAELAIDLYAKNDNVVQTPVPKVSNSAVWSFCKKLVIKAKLEFPKKL</sequence>
<proteinExistence type="predicted"/>
<dbReference type="EMBL" id="BGPR01008723">
    <property type="protein sequence ID" value="GBN35616.1"/>
    <property type="molecule type" value="Genomic_DNA"/>
</dbReference>
<name>A0A4Y2NCT3_ARAVE</name>
<dbReference type="OrthoDB" id="6464136at2759"/>
<comment type="caution">
    <text evidence="1">The sequence shown here is derived from an EMBL/GenBank/DDBJ whole genome shotgun (WGS) entry which is preliminary data.</text>
</comment>
<evidence type="ECO:0000313" key="2">
    <source>
        <dbReference type="Proteomes" id="UP000499080"/>
    </source>
</evidence>
<dbReference type="Proteomes" id="UP000499080">
    <property type="component" value="Unassembled WGS sequence"/>
</dbReference>
<evidence type="ECO:0000313" key="1">
    <source>
        <dbReference type="EMBL" id="GBN35616.1"/>
    </source>
</evidence>
<keyword evidence="2" id="KW-1185">Reference proteome</keyword>